<dbReference type="PANTHER" id="PTHR23088">
    <property type="entry name" value="NITRILASE-RELATED"/>
    <property type="match status" value="1"/>
</dbReference>
<name>A0A168D1S1_9EURO</name>
<proteinExistence type="predicted"/>
<feature type="domain" description="CN hydrolase" evidence="1">
    <location>
        <begin position="1"/>
        <end position="68"/>
    </location>
</feature>
<dbReference type="AlphaFoldDB" id="A0A168D1S1"/>
<evidence type="ECO:0000313" key="2">
    <source>
        <dbReference type="EMBL" id="KZZ97271.1"/>
    </source>
</evidence>
<evidence type="ECO:0000259" key="1">
    <source>
        <dbReference type="PROSITE" id="PS50263"/>
    </source>
</evidence>
<dbReference type="InterPro" id="IPR003010">
    <property type="entry name" value="C-N_Hydrolase"/>
</dbReference>
<accession>A0A168D1S1</accession>
<keyword evidence="3" id="KW-1185">Reference proteome</keyword>
<dbReference type="GO" id="GO:0016787">
    <property type="term" value="F:hydrolase activity"/>
    <property type="evidence" value="ECO:0007669"/>
    <property type="project" value="UniProtKB-KW"/>
</dbReference>
<dbReference type="InterPro" id="IPR036526">
    <property type="entry name" value="C-N_Hydrolase_sf"/>
</dbReference>
<keyword evidence="2" id="KW-0378">Hydrolase</keyword>
<organism evidence="2 3">
    <name type="scientific">Ascosphaera apis ARSEF 7405</name>
    <dbReference type="NCBI Taxonomy" id="392613"/>
    <lineage>
        <taxon>Eukaryota</taxon>
        <taxon>Fungi</taxon>
        <taxon>Dikarya</taxon>
        <taxon>Ascomycota</taxon>
        <taxon>Pezizomycotina</taxon>
        <taxon>Eurotiomycetes</taxon>
        <taxon>Eurotiomycetidae</taxon>
        <taxon>Onygenales</taxon>
        <taxon>Ascosphaeraceae</taxon>
        <taxon>Ascosphaera</taxon>
    </lineage>
</organism>
<dbReference type="VEuPathDB" id="FungiDB:AAP_00914"/>
<dbReference type="OrthoDB" id="10250282at2759"/>
<sequence length="90" mass="10142">MLLRARAIETQAYVIAAAQIGRHNEKRVSYGRSLIVNPWGEIIAQLPSVDEIDPQSISPAIVTADIDIDYIDKVRTQIPLLRRTDIYPEV</sequence>
<dbReference type="Pfam" id="PF00795">
    <property type="entry name" value="CN_hydrolase"/>
    <property type="match status" value="1"/>
</dbReference>
<evidence type="ECO:0000313" key="3">
    <source>
        <dbReference type="Proteomes" id="UP000242877"/>
    </source>
</evidence>
<dbReference type="SUPFAM" id="SSF56317">
    <property type="entry name" value="Carbon-nitrogen hydrolase"/>
    <property type="match status" value="1"/>
</dbReference>
<gene>
    <name evidence="2" type="ORF">AAP_00914</name>
</gene>
<dbReference type="Proteomes" id="UP000242877">
    <property type="component" value="Unassembled WGS sequence"/>
</dbReference>
<dbReference type="Gene3D" id="3.60.110.10">
    <property type="entry name" value="Carbon-nitrogen hydrolase"/>
    <property type="match status" value="1"/>
</dbReference>
<protein>
    <submittedName>
        <fullName evidence="2">Hydrolase, carbon-nitrogen family protein</fullName>
    </submittedName>
</protein>
<reference evidence="2 3" key="1">
    <citation type="journal article" date="2016" name="Genome Biol. Evol.">
        <title>Divergent and convergent evolution of fungal pathogenicity.</title>
        <authorList>
            <person name="Shang Y."/>
            <person name="Xiao G."/>
            <person name="Zheng P."/>
            <person name="Cen K."/>
            <person name="Zhan S."/>
            <person name="Wang C."/>
        </authorList>
    </citation>
    <scope>NUCLEOTIDE SEQUENCE [LARGE SCALE GENOMIC DNA]</scope>
    <source>
        <strain evidence="2 3">ARSEF 7405</strain>
    </source>
</reference>
<comment type="caution">
    <text evidence="2">The sequence shown here is derived from an EMBL/GenBank/DDBJ whole genome shotgun (WGS) entry which is preliminary data.</text>
</comment>
<dbReference type="EMBL" id="AZGZ01000002">
    <property type="protein sequence ID" value="KZZ97271.1"/>
    <property type="molecule type" value="Genomic_DNA"/>
</dbReference>
<dbReference type="PANTHER" id="PTHR23088:SF27">
    <property type="entry name" value="DEAMINATED GLUTATHIONE AMIDASE"/>
    <property type="match status" value="1"/>
</dbReference>
<dbReference type="PROSITE" id="PS50263">
    <property type="entry name" value="CN_HYDROLASE"/>
    <property type="match status" value="1"/>
</dbReference>